<evidence type="ECO:0000313" key="3">
    <source>
        <dbReference type="EMBL" id="KAF2753096.1"/>
    </source>
</evidence>
<dbReference type="NCBIfam" id="NF041278">
    <property type="entry name" value="CmcJ_NvfI_EfuI"/>
    <property type="match status" value="1"/>
</dbReference>
<dbReference type="EMBL" id="ML996586">
    <property type="protein sequence ID" value="KAF2753096.1"/>
    <property type="molecule type" value="Genomic_DNA"/>
</dbReference>
<protein>
    <submittedName>
        <fullName evidence="3">Uncharacterized protein</fullName>
    </submittedName>
</protein>
<evidence type="ECO:0000256" key="2">
    <source>
        <dbReference type="ARBA" id="ARBA00023604"/>
    </source>
</evidence>
<sequence length="341" mass="39631">MPTAPHAFQEAEIHADQAGLMYFLERSDTWKTIKPYNFHYFPKENFPVHNIERALHIVNIKSMRPLMSSLTMKKEGFQVHSIATIMGYEDFRKKDKVEDIYMRELESYFRTTLPGAKYVRSLDFQVFITIPPATIVLRRLQLRQRDVNFPIAGGVPWQKPQPSLLTHVDVTLDSAKKIIREIYEDQVASEILESRFQVITVWRPLRVPVRDWPLAICDASTVDQNDFVDTDVIYPSYIAENRMLHYNSEQQWYWLPDQKKDEVLVFKAIDTDDAISSRMVMLPTRNMNTDIVACPHGAFQLTGRADNSQPRESIDIRLLVMYADIEYPDGKFSTNAVTATY</sequence>
<dbReference type="AlphaFoldDB" id="A0A6A6VTH7"/>
<comment type="similarity">
    <text evidence="2">Belongs to the asaB hydroxylase/desaturase family.</text>
</comment>
<dbReference type="GeneID" id="54486921"/>
<dbReference type="PANTHER" id="PTHR34598">
    <property type="entry name" value="BLL6449 PROTEIN"/>
    <property type="match status" value="1"/>
</dbReference>
<keyword evidence="4" id="KW-1185">Reference proteome</keyword>
<dbReference type="PANTHER" id="PTHR34598:SF3">
    <property type="entry name" value="OXIDOREDUCTASE AN1597"/>
    <property type="match status" value="1"/>
</dbReference>
<name>A0A6A6VTH7_9PEZI</name>
<dbReference type="OrthoDB" id="412788at2759"/>
<accession>A0A6A6VTH7</accession>
<dbReference type="Proteomes" id="UP000799437">
    <property type="component" value="Unassembled WGS sequence"/>
</dbReference>
<reference evidence="3" key="1">
    <citation type="journal article" date="2020" name="Stud. Mycol.">
        <title>101 Dothideomycetes genomes: a test case for predicting lifestyles and emergence of pathogens.</title>
        <authorList>
            <person name="Haridas S."/>
            <person name="Albert R."/>
            <person name="Binder M."/>
            <person name="Bloem J."/>
            <person name="Labutti K."/>
            <person name="Salamov A."/>
            <person name="Andreopoulos B."/>
            <person name="Baker S."/>
            <person name="Barry K."/>
            <person name="Bills G."/>
            <person name="Bluhm B."/>
            <person name="Cannon C."/>
            <person name="Castanera R."/>
            <person name="Culley D."/>
            <person name="Daum C."/>
            <person name="Ezra D."/>
            <person name="Gonzalez J."/>
            <person name="Henrissat B."/>
            <person name="Kuo A."/>
            <person name="Liang C."/>
            <person name="Lipzen A."/>
            <person name="Lutzoni F."/>
            <person name="Magnuson J."/>
            <person name="Mondo S."/>
            <person name="Nolan M."/>
            <person name="Ohm R."/>
            <person name="Pangilinan J."/>
            <person name="Park H.-J."/>
            <person name="Ramirez L."/>
            <person name="Alfaro M."/>
            <person name="Sun H."/>
            <person name="Tritt A."/>
            <person name="Yoshinaga Y."/>
            <person name="Zwiers L.-H."/>
            <person name="Turgeon B."/>
            <person name="Goodwin S."/>
            <person name="Spatafora J."/>
            <person name="Crous P."/>
            <person name="Grigoriev I."/>
        </authorList>
    </citation>
    <scope>NUCLEOTIDE SEQUENCE</scope>
    <source>
        <strain evidence="3">CBS 121739</strain>
    </source>
</reference>
<keyword evidence="1" id="KW-0560">Oxidoreductase</keyword>
<gene>
    <name evidence="3" type="ORF">EJ05DRAFT_490317</name>
</gene>
<evidence type="ECO:0000256" key="1">
    <source>
        <dbReference type="ARBA" id="ARBA00023002"/>
    </source>
</evidence>
<organism evidence="3 4">
    <name type="scientific">Pseudovirgaria hyperparasitica</name>
    <dbReference type="NCBI Taxonomy" id="470096"/>
    <lineage>
        <taxon>Eukaryota</taxon>
        <taxon>Fungi</taxon>
        <taxon>Dikarya</taxon>
        <taxon>Ascomycota</taxon>
        <taxon>Pezizomycotina</taxon>
        <taxon>Dothideomycetes</taxon>
        <taxon>Dothideomycetes incertae sedis</taxon>
        <taxon>Acrospermales</taxon>
        <taxon>Acrospermaceae</taxon>
        <taxon>Pseudovirgaria</taxon>
    </lineage>
</organism>
<dbReference type="InterPro" id="IPR044053">
    <property type="entry name" value="AsaB-like"/>
</dbReference>
<proteinExistence type="inferred from homology"/>
<dbReference type="GO" id="GO:0016491">
    <property type="term" value="F:oxidoreductase activity"/>
    <property type="evidence" value="ECO:0007669"/>
    <property type="project" value="UniProtKB-KW"/>
</dbReference>
<dbReference type="RefSeq" id="XP_033595547.1">
    <property type="nucleotide sequence ID" value="XM_033745867.1"/>
</dbReference>
<evidence type="ECO:0000313" key="4">
    <source>
        <dbReference type="Proteomes" id="UP000799437"/>
    </source>
</evidence>